<comment type="caution">
    <text evidence="1">The sequence shown here is derived from an EMBL/GenBank/DDBJ whole genome shotgun (WGS) entry which is preliminary data.</text>
</comment>
<dbReference type="EMBL" id="CM055112">
    <property type="protein sequence ID" value="KAJ7518343.1"/>
    <property type="molecule type" value="Genomic_DNA"/>
</dbReference>
<organism evidence="1 2">
    <name type="scientific">Diphasiastrum complanatum</name>
    <name type="common">Issler's clubmoss</name>
    <name type="synonym">Lycopodium complanatum</name>
    <dbReference type="NCBI Taxonomy" id="34168"/>
    <lineage>
        <taxon>Eukaryota</taxon>
        <taxon>Viridiplantae</taxon>
        <taxon>Streptophyta</taxon>
        <taxon>Embryophyta</taxon>
        <taxon>Tracheophyta</taxon>
        <taxon>Lycopodiopsida</taxon>
        <taxon>Lycopodiales</taxon>
        <taxon>Lycopodiaceae</taxon>
        <taxon>Lycopodioideae</taxon>
        <taxon>Diphasiastrum</taxon>
    </lineage>
</organism>
<keyword evidence="2" id="KW-1185">Reference proteome</keyword>
<protein>
    <submittedName>
        <fullName evidence="1">Uncharacterized protein</fullName>
    </submittedName>
</protein>
<reference evidence="2" key="1">
    <citation type="journal article" date="2024" name="Proc. Natl. Acad. Sci. U.S.A.">
        <title>Extraordinary preservation of gene collinearity over three hundred million years revealed in homosporous lycophytes.</title>
        <authorList>
            <person name="Li C."/>
            <person name="Wickell D."/>
            <person name="Kuo L.Y."/>
            <person name="Chen X."/>
            <person name="Nie B."/>
            <person name="Liao X."/>
            <person name="Peng D."/>
            <person name="Ji J."/>
            <person name="Jenkins J."/>
            <person name="Williams M."/>
            <person name="Shu S."/>
            <person name="Plott C."/>
            <person name="Barry K."/>
            <person name="Rajasekar S."/>
            <person name="Grimwood J."/>
            <person name="Han X."/>
            <person name="Sun S."/>
            <person name="Hou Z."/>
            <person name="He W."/>
            <person name="Dai G."/>
            <person name="Sun C."/>
            <person name="Schmutz J."/>
            <person name="Leebens-Mack J.H."/>
            <person name="Li F.W."/>
            <person name="Wang L."/>
        </authorList>
    </citation>
    <scope>NUCLEOTIDE SEQUENCE [LARGE SCALE GENOMIC DNA]</scope>
    <source>
        <strain evidence="2">cv. PW_Plant_1</strain>
    </source>
</reference>
<sequence length="261" mass="28916">MAQVFRRPESVRQQRSTDPGALPALPSPKDAESQIQGGYQEAGAAGQIVLSNGTPRSCKVDGGEARSGSVSPQTAASCLGNTSAMSQHVNQKAQAFADAHRGRVEAEAQAYLDAETRKAEARAQRLQAKAERHRMHDESKALEARKREEKRAEELVHYAEMKAGKVMSKAQKDALKIKAHANEETEKAIADAYTKAERLKAEIEEAKKKELAEIVDRVQQMIVIGELPSHEQRGVVHKMKQSLARHLIRRISYDQTLIPYF</sequence>
<proteinExistence type="predicted"/>
<dbReference type="Proteomes" id="UP001162992">
    <property type="component" value="Chromosome 21"/>
</dbReference>
<accession>A0ACC2ALD2</accession>
<evidence type="ECO:0000313" key="2">
    <source>
        <dbReference type="Proteomes" id="UP001162992"/>
    </source>
</evidence>
<name>A0ACC2ALD2_DIPCM</name>
<gene>
    <name evidence="1" type="ORF">O6H91_21G064900</name>
</gene>
<evidence type="ECO:0000313" key="1">
    <source>
        <dbReference type="EMBL" id="KAJ7518343.1"/>
    </source>
</evidence>